<dbReference type="EMBL" id="QPJD01000026">
    <property type="protein sequence ID" value="RCW41175.1"/>
    <property type="molecule type" value="Genomic_DNA"/>
</dbReference>
<evidence type="ECO:0000256" key="9">
    <source>
        <dbReference type="ARBA" id="ARBA00022960"/>
    </source>
</evidence>
<evidence type="ECO:0000256" key="8">
    <source>
        <dbReference type="ARBA" id="ARBA00022801"/>
    </source>
</evidence>
<dbReference type="Pfam" id="PF07943">
    <property type="entry name" value="PBP5_C"/>
    <property type="match status" value="1"/>
</dbReference>
<keyword evidence="18" id="KW-1185">Reference proteome</keyword>
<dbReference type="InterPro" id="IPR037167">
    <property type="entry name" value="Peptidase_S11_C_sf"/>
</dbReference>
<comment type="catalytic activity">
    <reaction evidence="12">
        <text>Preferential cleavage: (Ac)2-L-Lys-D-Ala-|-D-Ala. Also transpeptidation of peptidyl-alanyl moieties that are N-acyl substituents of D-alanine.</text>
        <dbReference type="EC" id="3.4.16.4"/>
    </reaction>
</comment>
<feature type="active site" evidence="13">
    <location>
        <position position="147"/>
    </location>
</feature>
<evidence type="ECO:0000256" key="1">
    <source>
        <dbReference type="ARBA" id="ARBA00003217"/>
    </source>
</evidence>
<dbReference type="PRINTS" id="PR00725">
    <property type="entry name" value="DADACBPTASE1"/>
</dbReference>
<accession>A0A368VIV3</accession>
<dbReference type="GO" id="GO:0006508">
    <property type="term" value="P:proteolysis"/>
    <property type="evidence" value="ECO:0007669"/>
    <property type="project" value="UniProtKB-KW"/>
</dbReference>
<evidence type="ECO:0000256" key="4">
    <source>
        <dbReference type="ARBA" id="ARBA00012448"/>
    </source>
</evidence>
<protein>
    <recommendedName>
        <fullName evidence="4">serine-type D-Ala-D-Ala carboxypeptidase</fullName>
        <ecNumber evidence="4">3.4.16.4</ecNumber>
    </recommendedName>
</protein>
<keyword evidence="8" id="KW-0378">Hydrolase</keyword>
<dbReference type="GO" id="GO:0009252">
    <property type="term" value="P:peptidoglycan biosynthetic process"/>
    <property type="evidence" value="ECO:0007669"/>
    <property type="project" value="UniProtKB-UniPathway"/>
</dbReference>
<dbReference type="Pfam" id="PF00768">
    <property type="entry name" value="Peptidase_S11"/>
    <property type="match status" value="1"/>
</dbReference>
<dbReference type="InterPro" id="IPR018044">
    <property type="entry name" value="Peptidase_S11"/>
</dbReference>
<keyword evidence="9" id="KW-0133">Cell shape</keyword>
<dbReference type="GO" id="GO:0071555">
    <property type="term" value="P:cell wall organization"/>
    <property type="evidence" value="ECO:0007669"/>
    <property type="project" value="UniProtKB-KW"/>
</dbReference>
<feature type="active site" description="Acyl-ester intermediate" evidence="13">
    <location>
        <position position="85"/>
    </location>
</feature>
<dbReference type="SUPFAM" id="SSF69189">
    <property type="entry name" value="Penicillin-binding protein associated domain"/>
    <property type="match status" value="1"/>
</dbReference>
<dbReference type="InterPro" id="IPR015956">
    <property type="entry name" value="Peniciliin-bd_prot_C_sf"/>
</dbReference>
<evidence type="ECO:0000256" key="13">
    <source>
        <dbReference type="PIRSR" id="PIRSR618044-1"/>
    </source>
</evidence>
<evidence type="ECO:0000256" key="5">
    <source>
        <dbReference type="ARBA" id="ARBA00022645"/>
    </source>
</evidence>
<feature type="domain" description="Peptidase S11 D-Ala-D-Ala carboxypeptidase A C-terminal" evidence="16">
    <location>
        <begin position="312"/>
        <end position="413"/>
    </location>
</feature>
<dbReference type="SMART" id="SM00936">
    <property type="entry name" value="PBP5_C"/>
    <property type="match status" value="1"/>
</dbReference>
<dbReference type="PANTHER" id="PTHR21581:SF11">
    <property type="entry name" value="D-ALANYL-D-ALANINE CARBOXYPEPTIDASE DACA"/>
    <property type="match status" value="1"/>
</dbReference>
<dbReference type="InterPro" id="IPR012907">
    <property type="entry name" value="Peptidase_S11_C"/>
</dbReference>
<comment type="function">
    <text evidence="1">Removes C-terminal D-alanyl residues from sugar-peptide cell wall precursors.</text>
</comment>
<dbReference type="Proteomes" id="UP000252415">
    <property type="component" value="Unassembled WGS sequence"/>
</dbReference>
<evidence type="ECO:0000259" key="16">
    <source>
        <dbReference type="SMART" id="SM00936"/>
    </source>
</evidence>
<comment type="caution">
    <text evidence="17">The sequence shown here is derived from an EMBL/GenBank/DDBJ whole genome shotgun (WGS) entry which is preliminary data.</text>
</comment>
<dbReference type="EC" id="3.4.16.4" evidence="4"/>
<organism evidence="17 18">
    <name type="scientific">Paenibacillus prosopidis</name>
    <dbReference type="NCBI Taxonomy" id="630520"/>
    <lineage>
        <taxon>Bacteria</taxon>
        <taxon>Bacillati</taxon>
        <taxon>Bacillota</taxon>
        <taxon>Bacilli</taxon>
        <taxon>Bacillales</taxon>
        <taxon>Paenibacillaceae</taxon>
        <taxon>Paenibacillus</taxon>
    </lineage>
</organism>
<gene>
    <name evidence="17" type="ORF">DFP97_1264</name>
</gene>
<keyword evidence="7" id="KW-0732">Signal</keyword>
<dbReference type="GO" id="GO:0008360">
    <property type="term" value="P:regulation of cell shape"/>
    <property type="evidence" value="ECO:0007669"/>
    <property type="project" value="UniProtKB-KW"/>
</dbReference>
<dbReference type="AlphaFoldDB" id="A0A368VIV3"/>
<evidence type="ECO:0000256" key="15">
    <source>
        <dbReference type="RuleBase" id="RU004016"/>
    </source>
</evidence>
<keyword evidence="10" id="KW-0573">Peptidoglycan synthesis</keyword>
<evidence type="ECO:0000313" key="17">
    <source>
        <dbReference type="EMBL" id="RCW41175.1"/>
    </source>
</evidence>
<dbReference type="Gene3D" id="3.40.710.10">
    <property type="entry name" value="DD-peptidase/beta-lactamase superfamily"/>
    <property type="match status" value="1"/>
</dbReference>
<proteinExistence type="inferred from homology"/>
<name>A0A368VIV3_9BACL</name>
<evidence type="ECO:0000256" key="7">
    <source>
        <dbReference type="ARBA" id="ARBA00022729"/>
    </source>
</evidence>
<keyword evidence="11" id="KW-0961">Cell wall biogenesis/degradation</keyword>
<evidence type="ECO:0000256" key="6">
    <source>
        <dbReference type="ARBA" id="ARBA00022670"/>
    </source>
</evidence>
<dbReference type="UniPathway" id="UPA00219"/>
<dbReference type="InterPro" id="IPR001967">
    <property type="entry name" value="Peptidase_S11_N"/>
</dbReference>
<evidence type="ECO:0000313" key="18">
    <source>
        <dbReference type="Proteomes" id="UP000252415"/>
    </source>
</evidence>
<evidence type="ECO:0000256" key="2">
    <source>
        <dbReference type="ARBA" id="ARBA00004752"/>
    </source>
</evidence>
<feature type="active site" description="Proton acceptor" evidence="13">
    <location>
        <position position="88"/>
    </location>
</feature>
<keyword evidence="5 17" id="KW-0121">Carboxypeptidase</keyword>
<feature type="binding site" evidence="14">
    <location>
        <position position="262"/>
    </location>
    <ligand>
        <name>substrate</name>
    </ligand>
</feature>
<dbReference type="PANTHER" id="PTHR21581">
    <property type="entry name" value="D-ALANYL-D-ALANINE CARBOXYPEPTIDASE"/>
    <property type="match status" value="1"/>
</dbReference>
<keyword evidence="6" id="KW-0645">Protease</keyword>
<sequence length="439" mass="47850">MGKGEKTLKVMVRPVRFKSVIAASLAVWMVMLSLGSAVALADGYNGRPSTENSLGLQVKAAILIDADSGQVLYEVNSNEPLPAASMTKLMTEYIVLEEISNERLSWDEVITTSAEAAATPPDGSSVFLAQGDQHTVLELYKAMAVGSANDATIALASQIAGSEQGFVTKMNEMADKLGLKTAIFTSATGLSETTVISAAEMAKLAQIILKEHPEFLEYSKLQEYKFRERDADPIININWMLGTNTNQTGLKHLAYEGVDGMKTGFINSAGYNFTGTVKRGDQRFISVVMDTATKSARFNETAKLYNYGFSTFEKKTVLAPKSVVETVQSVKIKKGKKKSIPVVTDKDITFMVKKGVEPKIEVVATQVKTEAELVAPIAVGTAVGTVTYKYTDEETKQTLERTVNLITTEEAEKAGWFRLMFRAIGDFFANLFNGIVNLF</sequence>
<evidence type="ECO:0000256" key="3">
    <source>
        <dbReference type="ARBA" id="ARBA00007164"/>
    </source>
</evidence>
<dbReference type="SUPFAM" id="SSF56601">
    <property type="entry name" value="beta-lactamase/transpeptidase-like"/>
    <property type="match status" value="1"/>
</dbReference>
<reference evidence="17 18" key="1">
    <citation type="submission" date="2018-07" db="EMBL/GenBank/DDBJ databases">
        <title>Genomic Encyclopedia of Type Strains, Phase III (KMG-III): the genomes of soil and plant-associated and newly described type strains.</title>
        <authorList>
            <person name="Whitman W."/>
        </authorList>
    </citation>
    <scope>NUCLEOTIDE SEQUENCE [LARGE SCALE GENOMIC DNA]</scope>
    <source>
        <strain evidence="17 18">CECT 7506</strain>
    </source>
</reference>
<dbReference type="GO" id="GO:0009002">
    <property type="term" value="F:serine-type D-Ala-D-Ala carboxypeptidase activity"/>
    <property type="evidence" value="ECO:0007669"/>
    <property type="project" value="UniProtKB-EC"/>
</dbReference>
<comment type="similarity">
    <text evidence="3 15">Belongs to the peptidase S11 family.</text>
</comment>
<evidence type="ECO:0000256" key="12">
    <source>
        <dbReference type="ARBA" id="ARBA00034000"/>
    </source>
</evidence>
<comment type="pathway">
    <text evidence="2">Cell wall biogenesis; peptidoglycan biosynthesis.</text>
</comment>
<dbReference type="Gene3D" id="2.60.410.10">
    <property type="entry name" value="D-Ala-D-Ala carboxypeptidase, C-terminal domain"/>
    <property type="match status" value="1"/>
</dbReference>
<evidence type="ECO:0000256" key="11">
    <source>
        <dbReference type="ARBA" id="ARBA00023316"/>
    </source>
</evidence>
<evidence type="ECO:0000256" key="14">
    <source>
        <dbReference type="PIRSR" id="PIRSR618044-2"/>
    </source>
</evidence>
<dbReference type="InterPro" id="IPR012338">
    <property type="entry name" value="Beta-lactam/transpept-like"/>
</dbReference>
<evidence type="ECO:0000256" key="10">
    <source>
        <dbReference type="ARBA" id="ARBA00022984"/>
    </source>
</evidence>